<evidence type="ECO:0000259" key="1">
    <source>
        <dbReference type="Pfam" id="PF13175"/>
    </source>
</evidence>
<accession>A0ABY5BW04</accession>
<gene>
    <name evidence="2" type="ORF">M3M37_00150</name>
</gene>
<dbReference type="PANTHER" id="PTHR43581">
    <property type="entry name" value="ATP/GTP PHOSPHATASE"/>
    <property type="match status" value="1"/>
</dbReference>
<dbReference type="Proteomes" id="UP001056164">
    <property type="component" value="Chromosome"/>
</dbReference>
<dbReference type="RefSeq" id="WP_252795193.1">
    <property type="nucleotide sequence ID" value="NZ_CP097121.1"/>
</dbReference>
<dbReference type="InterPro" id="IPR051396">
    <property type="entry name" value="Bact_Antivir_Def_Nuclease"/>
</dbReference>
<evidence type="ECO:0000313" key="3">
    <source>
        <dbReference type="Proteomes" id="UP001056164"/>
    </source>
</evidence>
<organism evidence="2 3">
    <name type="scientific">Fructilactobacillus carniphilus</name>
    <dbReference type="NCBI Taxonomy" id="2940297"/>
    <lineage>
        <taxon>Bacteria</taxon>
        <taxon>Bacillati</taxon>
        <taxon>Bacillota</taxon>
        <taxon>Bacilli</taxon>
        <taxon>Lactobacillales</taxon>
        <taxon>Lactobacillaceae</taxon>
        <taxon>Fructilactobacillus</taxon>
    </lineage>
</organism>
<dbReference type="InterPro" id="IPR027417">
    <property type="entry name" value="P-loop_NTPase"/>
</dbReference>
<sequence>MIKINSFTIGNFRSFKEQHNSKDFNNLKSINVLTGENNTGKTNVLRALNLFFNPDSYNEYEDRNYINRITGGGSSHPILRIDLLDTNQDKHLKIKLAFSKKNNGIQYNYDIVDGTSLNNLNEHSSTKDILNFIQNKFKIVYLGATDESITDQADRVLTDMILSYYKRKNRKIKKSIDDFENSYKTLITNLKNNLQILSEGMKSDFQNLPQSFYPELEITKEQKITDFLIDNFQVKINDTYSQPLKVKGSGVQRSSIILMNLFLVNNLYKNKNTIILLDEPEAFLYPTLVKSLKNIFQKVIDSNDQMQSFITTHSPQFIAETSNKKYSFYNLTQHSEMKKFSRSKNEEDIVKSSIISKYNQKVKNEVLIKYGLIDNVDDCEDIIIVEGITDKNYLDYLLPDDHRPQIRYGNEYKKWKFISSGANGILPILKYLDYVSKIERNIFILLDGDNEGQKVKKNIESEKELRKNSKLKIYNLSNDLTIEDYFFTKEDLAEKIIKIQKEKTRNGEKFIDNLDEELLKRNLKTSNQPNIKSLESTLELQNNNYKIGQIKYELSKVPGKNENTDKLSQDIKNFFDDLYK</sequence>
<protein>
    <submittedName>
        <fullName evidence="2">AAA family ATPase</fullName>
    </submittedName>
</protein>
<feature type="domain" description="Endonuclease GajA/Old nuclease/RecF-like AAA" evidence="1">
    <location>
        <begin position="3"/>
        <end position="98"/>
    </location>
</feature>
<evidence type="ECO:0000313" key="2">
    <source>
        <dbReference type="EMBL" id="USS90680.1"/>
    </source>
</evidence>
<keyword evidence="3" id="KW-1185">Reference proteome</keyword>
<feature type="domain" description="Endonuclease GajA/Old nuclease/RecF-like AAA" evidence="1">
    <location>
        <begin position="100"/>
        <end position="318"/>
    </location>
</feature>
<proteinExistence type="predicted"/>
<reference evidence="2" key="1">
    <citation type="submission" date="2022-05" db="EMBL/GenBank/DDBJ databases">
        <authorList>
            <person name="Oliphant S.A."/>
            <person name="Watson-Haigh N.S."/>
            <person name="Sumby K.M."/>
            <person name="Gardner J.M."/>
            <person name="Jiranek V."/>
        </authorList>
    </citation>
    <scope>NUCLEOTIDE SEQUENCE</scope>
    <source>
        <strain evidence="2">KI4_A6</strain>
    </source>
</reference>
<name>A0ABY5BW04_9LACO</name>
<dbReference type="Pfam" id="PF13175">
    <property type="entry name" value="AAA_15"/>
    <property type="match status" value="2"/>
</dbReference>
<dbReference type="EMBL" id="CP097121">
    <property type="protein sequence ID" value="USS90680.1"/>
    <property type="molecule type" value="Genomic_DNA"/>
</dbReference>
<dbReference type="PANTHER" id="PTHR43581:SF4">
    <property type="entry name" value="ATP_GTP PHOSPHATASE"/>
    <property type="match status" value="1"/>
</dbReference>
<dbReference type="Gene3D" id="3.40.50.300">
    <property type="entry name" value="P-loop containing nucleotide triphosphate hydrolases"/>
    <property type="match status" value="1"/>
</dbReference>
<dbReference type="InterPro" id="IPR041685">
    <property type="entry name" value="AAA_GajA/Old/RecF-like"/>
</dbReference>
<dbReference type="Gene3D" id="3.40.1360.10">
    <property type="match status" value="1"/>
</dbReference>
<dbReference type="SUPFAM" id="SSF52540">
    <property type="entry name" value="P-loop containing nucleoside triphosphate hydrolases"/>
    <property type="match status" value="1"/>
</dbReference>